<dbReference type="KEGG" id="aoi:AORI_5324"/>
<dbReference type="AlphaFoldDB" id="R4TAS1"/>
<evidence type="ECO:0000256" key="3">
    <source>
        <dbReference type="ARBA" id="ARBA00022571"/>
    </source>
</evidence>
<dbReference type="RefSeq" id="WP_016335648.1">
    <property type="nucleotide sequence ID" value="NC_021252.1"/>
</dbReference>
<evidence type="ECO:0000256" key="2">
    <source>
        <dbReference type="ARBA" id="ARBA00012338"/>
    </source>
</evidence>
<keyword evidence="4 6" id="KW-0456">Lyase</keyword>
<dbReference type="UniPathway" id="UPA00068">
    <property type="reaction ID" value="UER00114"/>
</dbReference>
<dbReference type="InterPro" id="IPR008948">
    <property type="entry name" value="L-Aspartase-like"/>
</dbReference>
<dbReference type="InterPro" id="IPR009049">
    <property type="entry name" value="Argininosuccinate_lyase"/>
</dbReference>
<protein>
    <recommendedName>
        <fullName evidence="2">argininosuccinate lyase</fullName>
        <ecNumber evidence="2">4.3.2.1</ecNumber>
    </recommendedName>
</protein>
<reference evidence="6 7" key="1">
    <citation type="journal article" date="2013" name="BMC Genomics">
        <title>ContigScape: a Cytoscape plugin facilitating microbial genome gap closing.</title>
        <authorList>
            <person name="Tang B."/>
            <person name="Wang Q."/>
            <person name="Yang M."/>
            <person name="Xie F."/>
            <person name="Zhu Y."/>
            <person name="Zhuo Y."/>
            <person name="Wang S."/>
            <person name="Gao H."/>
            <person name="Ding X."/>
            <person name="Zhang L."/>
            <person name="Zhao G."/>
            <person name="Zheng H."/>
        </authorList>
    </citation>
    <scope>NUCLEOTIDE SEQUENCE [LARGE SCALE GENOMIC DNA]</scope>
    <source>
        <strain evidence="6 7">HCCB10007</strain>
    </source>
</reference>
<sequence>MSALTGRLAEPPADLLLHEILEPQFRFEAASLLDGYVHAEKALLVEARRLRLVTPEATARIAAVLHRLTPDELSADPGANAADLAFAIERHVLAGLADIAPAWRADRSRNDLQAAAHLLYLRTGVLDLADRLLRLAAAAHDLAARGIDQVMPGYTHGQAAQAISPGFAFAAIGEQILRTGRALLYRYDEGNLSPLGAGAMAGQEQPWDRAELADLLGCAGPCPHALVAVAGRGWPLEVTAELSLFGLVLGRHITDLMTWTGAGHGFFELPDRLSGISSAMPQKKNYVVLERIRGRTAHLSSLHLSIVLAQRGTAFANSVEVGKEAMAFMPQALATARSVLALTEAVFNNLTPVPERMAAAARTEFLGAFSLANRMTLTAGIPWRPAQVIVGRYIVAAMARGLAPDTADPALLAEAADAEGYPLPDPSALLAGVFEAEANLLSRATSGSTHPDAVRALLADQQREAARQRELWADRRAQVTDAMARTDAALGLVPDDRKETR</sequence>
<dbReference type="GO" id="GO:0005829">
    <property type="term" value="C:cytosol"/>
    <property type="evidence" value="ECO:0007669"/>
    <property type="project" value="TreeGrafter"/>
</dbReference>
<proteinExistence type="predicted"/>
<organism evidence="6 7">
    <name type="scientific">Amycolatopsis keratiniphila</name>
    <dbReference type="NCBI Taxonomy" id="129921"/>
    <lineage>
        <taxon>Bacteria</taxon>
        <taxon>Bacillati</taxon>
        <taxon>Actinomycetota</taxon>
        <taxon>Actinomycetes</taxon>
        <taxon>Pseudonocardiales</taxon>
        <taxon>Pseudonocardiaceae</taxon>
        <taxon>Amycolatopsis</taxon>
        <taxon>Amycolatopsis japonica group</taxon>
    </lineage>
</organism>
<feature type="domain" description="Fumarate lyase N-terminal" evidence="5">
    <location>
        <begin position="107"/>
        <end position="295"/>
    </location>
</feature>
<dbReference type="PANTHER" id="PTHR43814:SF1">
    <property type="entry name" value="ARGININOSUCCINATE LYASE"/>
    <property type="match status" value="1"/>
</dbReference>
<dbReference type="InterPro" id="IPR000362">
    <property type="entry name" value="Fumarate_lyase_fam"/>
</dbReference>
<dbReference type="PRINTS" id="PR00149">
    <property type="entry name" value="FUMRATELYASE"/>
</dbReference>
<dbReference type="InterPro" id="IPR024083">
    <property type="entry name" value="Fumarase/histidase_N"/>
</dbReference>
<dbReference type="EC" id="4.3.2.1" evidence="2"/>
<name>R4TAS1_9PSEU</name>
<evidence type="ECO:0000256" key="1">
    <source>
        <dbReference type="ARBA" id="ARBA00004941"/>
    </source>
</evidence>
<evidence type="ECO:0000313" key="6">
    <source>
        <dbReference type="EMBL" id="AGM07907.1"/>
    </source>
</evidence>
<dbReference type="EMBL" id="CP003410">
    <property type="protein sequence ID" value="AGM07907.1"/>
    <property type="molecule type" value="Genomic_DNA"/>
</dbReference>
<dbReference type="PATRIC" id="fig|1156913.3.peg.5421"/>
<keyword evidence="3" id="KW-0028">Amino-acid biosynthesis</keyword>
<dbReference type="Gene3D" id="1.20.200.10">
    <property type="entry name" value="Fumarase/aspartase (Central domain)"/>
    <property type="match status" value="1"/>
</dbReference>
<dbReference type="Proteomes" id="UP000013968">
    <property type="component" value="Chromosome"/>
</dbReference>
<accession>R4TAS1</accession>
<dbReference type="PRINTS" id="PR00145">
    <property type="entry name" value="ARGSUCLYASE"/>
</dbReference>
<dbReference type="PANTHER" id="PTHR43814">
    <property type="entry name" value="ARGININOSUCCINATE LYASE"/>
    <property type="match status" value="1"/>
</dbReference>
<dbReference type="HOGENOM" id="CLU_027272_3_4_11"/>
<dbReference type="SUPFAM" id="SSF48557">
    <property type="entry name" value="L-aspartase-like"/>
    <property type="match status" value="1"/>
</dbReference>
<evidence type="ECO:0000313" key="7">
    <source>
        <dbReference type="Proteomes" id="UP000013968"/>
    </source>
</evidence>
<dbReference type="InterPro" id="IPR022761">
    <property type="entry name" value="Fumarate_lyase_N"/>
</dbReference>
<dbReference type="Gene3D" id="1.10.40.30">
    <property type="entry name" value="Fumarase/aspartase (C-terminal domain)"/>
    <property type="match status" value="1"/>
</dbReference>
<dbReference type="GO" id="GO:0004056">
    <property type="term" value="F:argininosuccinate lyase activity"/>
    <property type="evidence" value="ECO:0007669"/>
    <property type="project" value="UniProtKB-EC"/>
</dbReference>
<evidence type="ECO:0000256" key="4">
    <source>
        <dbReference type="ARBA" id="ARBA00023239"/>
    </source>
</evidence>
<evidence type="ECO:0000259" key="5">
    <source>
        <dbReference type="Pfam" id="PF00206"/>
    </source>
</evidence>
<keyword evidence="7" id="KW-1185">Reference proteome</keyword>
<dbReference type="GO" id="GO:0042450">
    <property type="term" value="P:L-arginine biosynthetic process via ornithine"/>
    <property type="evidence" value="ECO:0007669"/>
    <property type="project" value="InterPro"/>
</dbReference>
<keyword evidence="3" id="KW-0055">Arginine biosynthesis</keyword>
<comment type="pathway">
    <text evidence="1">Amino-acid biosynthesis; L-arginine biosynthesis; L-arginine from L-ornithine and carbamoyl phosphate: step 3/3.</text>
</comment>
<dbReference type="Pfam" id="PF00206">
    <property type="entry name" value="Lyase_1"/>
    <property type="match status" value="1"/>
</dbReference>
<dbReference type="Gene3D" id="1.10.275.10">
    <property type="entry name" value="Fumarase/aspartase (N-terminal domain)"/>
    <property type="match status" value="1"/>
</dbReference>
<gene>
    <name evidence="6" type="primary">argH</name>
    <name evidence="6" type="ORF">AORI_5324</name>
</gene>